<keyword evidence="9" id="KW-1185">Reference proteome</keyword>
<evidence type="ECO:0000313" key="8">
    <source>
        <dbReference type="EMBL" id="KAK3004050.1"/>
    </source>
</evidence>
<feature type="transmembrane region" description="Helical" evidence="6">
    <location>
        <begin position="143"/>
        <end position="167"/>
    </location>
</feature>
<dbReference type="InterPro" id="IPR045069">
    <property type="entry name" value="MATE_euk"/>
</dbReference>
<comment type="caution">
    <text evidence="8">The sequence shown here is derived from an EMBL/GenBank/DDBJ whole genome shotgun (WGS) entry which is preliminary data.</text>
</comment>
<dbReference type="GO" id="GO:1990961">
    <property type="term" value="P:xenobiotic detoxification by transmembrane export across the plasma membrane"/>
    <property type="evidence" value="ECO:0007669"/>
    <property type="project" value="InterPro"/>
</dbReference>
<keyword evidence="3 6" id="KW-0812">Transmembrane</keyword>
<dbReference type="GO" id="GO:0042910">
    <property type="term" value="F:xenobiotic transmembrane transporter activity"/>
    <property type="evidence" value="ECO:0007669"/>
    <property type="project" value="InterPro"/>
</dbReference>
<evidence type="ECO:0000256" key="7">
    <source>
        <dbReference type="SAM" id="MobiDB-lite"/>
    </source>
</evidence>
<organism evidence="8 9">
    <name type="scientific">Escallonia herrerae</name>
    <dbReference type="NCBI Taxonomy" id="1293975"/>
    <lineage>
        <taxon>Eukaryota</taxon>
        <taxon>Viridiplantae</taxon>
        <taxon>Streptophyta</taxon>
        <taxon>Embryophyta</taxon>
        <taxon>Tracheophyta</taxon>
        <taxon>Spermatophyta</taxon>
        <taxon>Magnoliopsida</taxon>
        <taxon>eudicotyledons</taxon>
        <taxon>Gunneridae</taxon>
        <taxon>Pentapetalae</taxon>
        <taxon>asterids</taxon>
        <taxon>campanulids</taxon>
        <taxon>Escalloniales</taxon>
        <taxon>Escalloniaceae</taxon>
        <taxon>Escallonia</taxon>
    </lineage>
</organism>
<protein>
    <recommendedName>
        <fullName evidence="6">Protein DETOXIFICATION</fullName>
    </recommendedName>
    <alternativeName>
        <fullName evidence="6">Multidrug and toxic compound extrusion protein</fullName>
    </alternativeName>
</protein>
<name>A0AA89AIY4_9ASTE</name>
<dbReference type="GO" id="GO:0016020">
    <property type="term" value="C:membrane"/>
    <property type="evidence" value="ECO:0007669"/>
    <property type="project" value="UniProtKB-SubCell"/>
</dbReference>
<keyword evidence="5 6" id="KW-0472">Membrane</keyword>
<evidence type="ECO:0000256" key="4">
    <source>
        <dbReference type="ARBA" id="ARBA00022989"/>
    </source>
</evidence>
<feature type="region of interest" description="Disordered" evidence="7">
    <location>
        <begin position="1"/>
        <end position="32"/>
    </location>
</feature>
<sequence>MDSSEGDFYRPLPKSSHPSLTPQPSEIHDESSGELESILSDNGLPLLQRYRVATWIELKLLFYLAAPAVAVYLINYLMSMSTQIVSGHLGNLELAAASLGNTGIQIFAYGLMLGMGSAVETLCGQAYGAHKYEMLGVYLQRSIILLTLTGILLTFVYIFCKPLLILLGESPEIASAAAVFVYGLIPQIFAYAMNFPIQKFLQAQSIVAPSAYISAATLVVHLVLSWFVVYKVGLGLLGASLVLSLSWWIVVVAQFIYIVKSERCKETWAGFSVEAFSGLFGFFKLSAGSAVMLCLETWYFQVLVLLAGLLDNPELALDSLSICMTVSGWVFMISIGFNAAASVRVSNELGAGHPKSAAFSVKVVTSISFVISVISGLVVLALRRVISYAFTEGETVANAVSDLCPLLALTLILNGVQPVLSGVAVGCGWQTFVAYVNVGCYYVVGVPLGSLLGFYFKLGAKGIWSGMIGGTVMQTIILLLVTFRTDWNKEVEKATKRLNTWDDKEKPLLKD</sequence>
<dbReference type="AlphaFoldDB" id="A0AA89AIY4"/>
<feature type="transmembrane region" description="Helical" evidence="6">
    <location>
        <begin position="98"/>
        <end position="122"/>
    </location>
</feature>
<feature type="transmembrane region" description="Helical" evidence="6">
    <location>
        <begin position="319"/>
        <end position="343"/>
    </location>
</feature>
<dbReference type="PANTHER" id="PTHR11206">
    <property type="entry name" value="MULTIDRUG RESISTANCE PROTEIN"/>
    <property type="match status" value="1"/>
</dbReference>
<evidence type="ECO:0000256" key="2">
    <source>
        <dbReference type="ARBA" id="ARBA00010199"/>
    </source>
</evidence>
<dbReference type="InterPro" id="IPR002528">
    <property type="entry name" value="MATE_fam"/>
</dbReference>
<evidence type="ECO:0000256" key="1">
    <source>
        <dbReference type="ARBA" id="ARBA00004141"/>
    </source>
</evidence>
<feature type="transmembrane region" description="Helical" evidence="6">
    <location>
        <begin position="60"/>
        <end position="78"/>
    </location>
</feature>
<reference evidence="8" key="1">
    <citation type="submission" date="2022-12" db="EMBL/GenBank/DDBJ databases">
        <title>Draft genome assemblies for two species of Escallonia (Escalloniales).</title>
        <authorList>
            <person name="Chanderbali A."/>
            <person name="Dervinis C."/>
            <person name="Anghel I."/>
            <person name="Soltis D."/>
            <person name="Soltis P."/>
            <person name="Zapata F."/>
        </authorList>
    </citation>
    <scope>NUCLEOTIDE SEQUENCE</scope>
    <source>
        <strain evidence="8">UCBG64.0493</strain>
        <tissue evidence="8">Leaf</tissue>
    </source>
</reference>
<gene>
    <name evidence="8" type="ORF">RJ639_019507</name>
</gene>
<dbReference type="NCBIfam" id="TIGR00797">
    <property type="entry name" value="matE"/>
    <property type="match status" value="1"/>
</dbReference>
<feature type="transmembrane region" description="Helical" evidence="6">
    <location>
        <begin position="234"/>
        <end position="259"/>
    </location>
</feature>
<feature type="transmembrane region" description="Helical" evidence="6">
    <location>
        <begin position="462"/>
        <end position="483"/>
    </location>
</feature>
<comment type="subcellular location">
    <subcellularLocation>
        <location evidence="1">Membrane</location>
        <topology evidence="1">Multi-pass membrane protein</topology>
    </subcellularLocation>
</comment>
<dbReference type="Pfam" id="PF01554">
    <property type="entry name" value="MatE"/>
    <property type="match status" value="2"/>
</dbReference>
<keyword evidence="4 6" id="KW-1133">Transmembrane helix</keyword>
<dbReference type="CDD" id="cd13132">
    <property type="entry name" value="MATE_eukaryotic"/>
    <property type="match status" value="1"/>
</dbReference>
<evidence type="ECO:0000256" key="5">
    <source>
        <dbReference type="ARBA" id="ARBA00023136"/>
    </source>
</evidence>
<evidence type="ECO:0000313" key="9">
    <source>
        <dbReference type="Proteomes" id="UP001188597"/>
    </source>
</evidence>
<feature type="transmembrane region" description="Helical" evidence="6">
    <location>
        <begin position="206"/>
        <end position="228"/>
    </location>
</feature>
<feature type="transmembrane region" description="Helical" evidence="6">
    <location>
        <begin position="432"/>
        <end position="456"/>
    </location>
</feature>
<feature type="transmembrane region" description="Helical" evidence="6">
    <location>
        <begin position="363"/>
        <end position="386"/>
    </location>
</feature>
<dbReference type="GO" id="GO:0015297">
    <property type="term" value="F:antiporter activity"/>
    <property type="evidence" value="ECO:0007669"/>
    <property type="project" value="InterPro"/>
</dbReference>
<feature type="transmembrane region" description="Helical" evidence="6">
    <location>
        <begin position="406"/>
        <end position="425"/>
    </location>
</feature>
<comment type="similarity">
    <text evidence="2 6">Belongs to the multi antimicrobial extrusion (MATE) (TC 2.A.66.1) family.</text>
</comment>
<feature type="transmembrane region" description="Helical" evidence="6">
    <location>
        <begin position="279"/>
        <end position="299"/>
    </location>
</feature>
<evidence type="ECO:0000256" key="3">
    <source>
        <dbReference type="ARBA" id="ARBA00022692"/>
    </source>
</evidence>
<feature type="transmembrane region" description="Helical" evidence="6">
    <location>
        <begin position="173"/>
        <end position="194"/>
    </location>
</feature>
<accession>A0AA89AIY4</accession>
<proteinExistence type="inferred from homology"/>
<evidence type="ECO:0000256" key="6">
    <source>
        <dbReference type="RuleBase" id="RU004914"/>
    </source>
</evidence>
<dbReference type="EMBL" id="JAVXUP010002320">
    <property type="protein sequence ID" value="KAK3004050.1"/>
    <property type="molecule type" value="Genomic_DNA"/>
</dbReference>
<dbReference type="Proteomes" id="UP001188597">
    <property type="component" value="Unassembled WGS sequence"/>
</dbReference>